<dbReference type="InterPro" id="IPR045122">
    <property type="entry name" value="Csc1-like"/>
</dbReference>
<feature type="transmembrane region" description="Helical" evidence="1">
    <location>
        <begin position="181"/>
        <end position="200"/>
    </location>
</feature>
<evidence type="ECO:0000259" key="3">
    <source>
        <dbReference type="Pfam" id="PF14703"/>
    </source>
</evidence>
<keyword evidence="1" id="KW-1133">Transmembrane helix</keyword>
<dbReference type="EMBL" id="JABWAD010000061">
    <property type="protein sequence ID" value="KAF6063116.1"/>
    <property type="molecule type" value="Genomic_DNA"/>
</dbReference>
<dbReference type="Pfam" id="PF13967">
    <property type="entry name" value="RSN1_TM"/>
    <property type="match status" value="1"/>
</dbReference>
<feature type="transmembrane region" description="Helical" evidence="1">
    <location>
        <begin position="52"/>
        <end position="71"/>
    </location>
</feature>
<dbReference type="Proteomes" id="UP000536275">
    <property type="component" value="Unassembled WGS sequence"/>
</dbReference>
<dbReference type="InterPro" id="IPR027815">
    <property type="entry name" value="CSC1/OSCA1-like_cyt"/>
</dbReference>
<accession>A0A8H6BTP7</accession>
<name>A0A8H6BTP7_CANAX</name>
<gene>
    <name evidence="4" type="ORF">FOB64_006122</name>
</gene>
<feature type="domain" description="CSC1/OSCA1-like N-terminal transmembrane" evidence="2">
    <location>
        <begin position="48"/>
        <end position="200"/>
    </location>
</feature>
<evidence type="ECO:0000259" key="2">
    <source>
        <dbReference type="Pfam" id="PF13967"/>
    </source>
</evidence>
<dbReference type="GO" id="GO:0005886">
    <property type="term" value="C:plasma membrane"/>
    <property type="evidence" value="ECO:0007669"/>
    <property type="project" value="TreeGrafter"/>
</dbReference>
<feature type="domain" description="CSC1/OSCA1-like cytosolic" evidence="3">
    <location>
        <begin position="222"/>
        <end position="386"/>
    </location>
</feature>
<evidence type="ECO:0000313" key="4">
    <source>
        <dbReference type="EMBL" id="KAF6063116.1"/>
    </source>
</evidence>
<evidence type="ECO:0000256" key="1">
    <source>
        <dbReference type="SAM" id="Phobius"/>
    </source>
</evidence>
<comment type="caution">
    <text evidence="4">The sequence shown here is derived from an EMBL/GenBank/DDBJ whole genome shotgun (WGS) entry which is preliminary data.</text>
</comment>
<reference evidence="4 5" key="1">
    <citation type="submission" date="2020-03" db="EMBL/GenBank/DDBJ databases">
        <title>FDA dAtabase for Regulatory Grade micrObial Sequences (FDA-ARGOS): Supporting development and validation of Infectious Disease Dx tests.</title>
        <authorList>
            <person name="Campos J."/>
            <person name="Goldberg B."/>
            <person name="Tallon L."/>
            <person name="Sadzewicz L."/>
            <person name="Vavikolanu K."/>
            <person name="Mehta A."/>
            <person name="Aluvathingal J."/>
            <person name="Nadendla S."/>
            <person name="Nandy P."/>
            <person name="Geyer C."/>
            <person name="Yan Y."/>
            <person name="Sichtig H."/>
        </authorList>
    </citation>
    <scope>NUCLEOTIDE SEQUENCE [LARGE SCALE GENOMIC DNA]</scope>
    <source>
        <strain evidence="4 5">FDAARGOS_656</strain>
    </source>
</reference>
<dbReference type="PANTHER" id="PTHR13018">
    <property type="entry name" value="PROBABLE MEMBRANE PROTEIN DUF221-RELATED"/>
    <property type="match status" value="1"/>
</dbReference>
<proteinExistence type="predicted"/>
<keyword evidence="1" id="KW-0812">Transmembrane</keyword>
<dbReference type="InterPro" id="IPR032880">
    <property type="entry name" value="CSC1/OSCA1-like_N"/>
</dbReference>
<dbReference type="AlphaFoldDB" id="A0A8H6BTP7"/>
<dbReference type="GO" id="GO:0005227">
    <property type="term" value="F:calcium-activated cation channel activity"/>
    <property type="evidence" value="ECO:0007669"/>
    <property type="project" value="InterPro"/>
</dbReference>
<dbReference type="PANTHER" id="PTHR13018:SF5">
    <property type="entry name" value="RE44586P"/>
    <property type="match status" value="1"/>
</dbReference>
<dbReference type="Pfam" id="PF14703">
    <property type="entry name" value="PHM7_cyt"/>
    <property type="match status" value="1"/>
</dbReference>
<protein>
    <submittedName>
        <fullName evidence="4">Late exocytosis, associated with Golgi transport family protein</fullName>
    </submittedName>
</protein>
<evidence type="ECO:0000313" key="5">
    <source>
        <dbReference type="Proteomes" id="UP000536275"/>
    </source>
</evidence>
<sequence length="422" mass="49400">MLLLDILSIGWQIIIQTGINGLGEDYTNGDNDGKKPDPIHSVGPQRVFTTQLVLTLIAGMFSFLLFCMLRFKWPHIYAVRTLRQPRNNSHILRPLPNNLFGWIKVVYKITDEEIIACSGLDTFVYLRFFKMGIKIFLILSISAIFVLSPIRYYFTGNYDKENIMTKPNQPPDINYDFPSFYWVYPIFTYVFSIVVFYYLFEFTTTILRTRQKYLASQSSITDRTIKLDGIPKRLLQREKLKKFIEDLGIGKVLDVKLIYNWTPLEDLLHKRQELMNNLECIYTSMYKMDIDIYNQHEVPAVNPIWSEPLDKPQLNELANKYTQELIELDGEIKTCKNREFKQVPSAFITMDSVASAQMAAQTILDPRVYKLIASLAPAPKDIIWENLKLTYLKENQIIFYYPCDCFELWVHYIFGYSIDIFA</sequence>
<keyword evidence="1" id="KW-0472">Membrane</keyword>
<feature type="transmembrane region" description="Helical" evidence="1">
    <location>
        <begin position="135"/>
        <end position="154"/>
    </location>
</feature>
<organism evidence="4 5">
    <name type="scientific">Candida albicans</name>
    <name type="common">Yeast</name>
    <dbReference type="NCBI Taxonomy" id="5476"/>
    <lineage>
        <taxon>Eukaryota</taxon>
        <taxon>Fungi</taxon>
        <taxon>Dikarya</taxon>
        <taxon>Ascomycota</taxon>
        <taxon>Saccharomycotina</taxon>
        <taxon>Pichiomycetes</taxon>
        <taxon>Debaryomycetaceae</taxon>
        <taxon>Candida/Lodderomyces clade</taxon>
        <taxon>Candida</taxon>
    </lineage>
</organism>